<keyword evidence="3" id="KW-1185">Reference proteome</keyword>
<gene>
    <name evidence="2" type="ORF">RchiOBHm_Chr4g0438201</name>
</gene>
<accession>A0A2P6R2G9</accession>
<keyword evidence="1" id="KW-1133">Transmembrane helix</keyword>
<evidence type="ECO:0008006" key="4">
    <source>
        <dbReference type="Google" id="ProtNLM"/>
    </source>
</evidence>
<evidence type="ECO:0000256" key="1">
    <source>
        <dbReference type="SAM" id="Phobius"/>
    </source>
</evidence>
<reference evidence="2 3" key="1">
    <citation type="journal article" date="2018" name="Nat. Genet.">
        <title>The Rosa genome provides new insights in the design of modern roses.</title>
        <authorList>
            <person name="Bendahmane M."/>
        </authorList>
    </citation>
    <scope>NUCLEOTIDE SEQUENCE [LARGE SCALE GENOMIC DNA]</scope>
    <source>
        <strain evidence="3">cv. Old Blush</strain>
    </source>
</reference>
<keyword evidence="1" id="KW-0472">Membrane</keyword>
<feature type="transmembrane region" description="Helical" evidence="1">
    <location>
        <begin position="46"/>
        <end position="64"/>
    </location>
</feature>
<dbReference type="Proteomes" id="UP000238479">
    <property type="component" value="Chromosome 4"/>
</dbReference>
<organism evidence="2 3">
    <name type="scientific">Rosa chinensis</name>
    <name type="common">China rose</name>
    <dbReference type="NCBI Taxonomy" id="74649"/>
    <lineage>
        <taxon>Eukaryota</taxon>
        <taxon>Viridiplantae</taxon>
        <taxon>Streptophyta</taxon>
        <taxon>Embryophyta</taxon>
        <taxon>Tracheophyta</taxon>
        <taxon>Spermatophyta</taxon>
        <taxon>Magnoliopsida</taxon>
        <taxon>eudicotyledons</taxon>
        <taxon>Gunneridae</taxon>
        <taxon>Pentapetalae</taxon>
        <taxon>rosids</taxon>
        <taxon>fabids</taxon>
        <taxon>Rosales</taxon>
        <taxon>Rosaceae</taxon>
        <taxon>Rosoideae</taxon>
        <taxon>Rosoideae incertae sedis</taxon>
        <taxon>Rosa</taxon>
    </lineage>
</organism>
<dbReference type="Gramene" id="PRQ40635">
    <property type="protein sequence ID" value="PRQ40635"/>
    <property type="gene ID" value="RchiOBHm_Chr4g0438201"/>
</dbReference>
<sequence>MWLRHYGHASVSSYTNYTYIKDELTVHSALLFIRRQKDDFCPHLDFFYAFASDLFFVFSSLFLSSSRSLPRPRLFCSLFFILLSKRSFTPSDDYLFNCGSSSNATFFNGDFNWGSVFLSIGRSISVTNNKIPPPNSPFPYHTARVLITASSYSLSIRKIGTHLEFVTEDNRAKPTSLCKASGTAIEKRRR</sequence>
<dbReference type="AlphaFoldDB" id="A0A2P6R2G9"/>
<name>A0A2P6R2G9_ROSCH</name>
<evidence type="ECO:0000313" key="3">
    <source>
        <dbReference type="Proteomes" id="UP000238479"/>
    </source>
</evidence>
<proteinExistence type="predicted"/>
<keyword evidence="1" id="KW-0812">Transmembrane</keyword>
<dbReference type="EMBL" id="PDCK01000042">
    <property type="protein sequence ID" value="PRQ40635.1"/>
    <property type="molecule type" value="Genomic_DNA"/>
</dbReference>
<evidence type="ECO:0000313" key="2">
    <source>
        <dbReference type="EMBL" id="PRQ40635.1"/>
    </source>
</evidence>
<protein>
    <recommendedName>
        <fullName evidence="4">Non-specific serine/threonine protein kinase</fullName>
    </recommendedName>
</protein>
<comment type="caution">
    <text evidence="2">The sequence shown here is derived from an EMBL/GenBank/DDBJ whole genome shotgun (WGS) entry which is preliminary data.</text>
</comment>